<organism evidence="1">
    <name type="scientific">viral metagenome</name>
    <dbReference type="NCBI Taxonomy" id="1070528"/>
    <lineage>
        <taxon>unclassified sequences</taxon>
        <taxon>metagenomes</taxon>
        <taxon>organismal metagenomes</taxon>
    </lineage>
</organism>
<sequence>MLHNVGKIKTFHKKCQKRGPTHVEANFLFFFQDFFGKVKNGHLFLSIFQKSRIFPAEKYSPLHKKFLSCKTKKKIFNLLR</sequence>
<protein>
    <submittedName>
        <fullName evidence="1">Uncharacterized protein</fullName>
    </submittedName>
</protein>
<evidence type="ECO:0000313" key="1">
    <source>
        <dbReference type="EMBL" id="QHS82214.1"/>
    </source>
</evidence>
<proteinExistence type="predicted"/>
<reference evidence="1" key="1">
    <citation type="journal article" date="2020" name="Nature">
        <title>Giant virus diversity and host interactions through global metagenomics.</title>
        <authorList>
            <person name="Schulz F."/>
            <person name="Roux S."/>
            <person name="Paez-Espino D."/>
            <person name="Jungbluth S."/>
            <person name="Walsh D.A."/>
            <person name="Denef V.J."/>
            <person name="McMahon K.D."/>
            <person name="Konstantinidis K.T."/>
            <person name="Eloe-Fadrosh E.A."/>
            <person name="Kyrpides N.C."/>
            <person name="Woyke T."/>
        </authorList>
    </citation>
    <scope>NUCLEOTIDE SEQUENCE</scope>
    <source>
        <strain evidence="1">GVMAG-S-1101165-79</strain>
    </source>
</reference>
<accession>A0A6C0AR15</accession>
<dbReference type="EMBL" id="MN740763">
    <property type="protein sequence ID" value="QHS82214.1"/>
    <property type="molecule type" value="Genomic_DNA"/>
</dbReference>
<name>A0A6C0AR15_9ZZZZ</name>
<dbReference type="AlphaFoldDB" id="A0A6C0AR15"/>